<accession>A0ABS9G7S7</accession>
<evidence type="ECO:0000313" key="1">
    <source>
        <dbReference type="EMBL" id="MCF5319498.1"/>
    </source>
</evidence>
<protein>
    <submittedName>
        <fullName evidence="1">Phage tail protein</fullName>
    </submittedName>
</protein>
<organism evidence="1 2">
    <name type="scientific">Pseudomonas simiae</name>
    <dbReference type="NCBI Taxonomy" id="321846"/>
    <lineage>
        <taxon>Bacteria</taxon>
        <taxon>Pseudomonadati</taxon>
        <taxon>Pseudomonadota</taxon>
        <taxon>Gammaproteobacteria</taxon>
        <taxon>Pseudomonadales</taxon>
        <taxon>Pseudomonadaceae</taxon>
        <taxon>Pseudomonas</taxon>
    </lineage>
</organism>
<sequence>MMGIEATITKVVDACNKLTETVTNQIGKIDARVETASAQFTAWRNSVQAKDINGRASYTQTIDLTGLSTNIFYPVWWRMPGNEKGMSEIVISRNYALDAGLNPFNNNFEAHVAGLNLQMEGCGIPWNGDANFLTIKRISQTYRETVRRAQFGMLSYVRPVTGLKPIWLNQTPGTLVSSPQESGCYLRGGLTYIVTKSFEEPVKFSRSDAEVELSQAVTPEYEISWKVKPFAMTAPELGETYPESRLAYTLDNDLRYAVKGV</sequence>
<keyword evidence="2" id="KW-1185">Reference proteome</keyword>
<comment type="caution">
    <text evidence="1">The sequence shown here is derived from an EMBL/GenBank/DDBJ whole genome shotgun (WGS) entry which is preliminary data.</text>
</comment>
<gene>
    <name evidence="1" type="ORF">GIW13_14535</name>
</gene>
<reference evidence="1 2" key="1">
    <citation type="submission" date="2019-11" db="EMBL/GenBank/DDBJ databases">
        <title>Epiphytic Pseudomonas syringae from cherry orchards.</title>
        <authorList>
            <person name="Hulin M.T."/>
        </authorList>
    </citation>
    <scope>NUCLEOTIDE SEQUENCE [LARGE SCALE GENOMIC DNA]</scope>
    <source>
        <strain evidence="1 2">PA-5-11C</strain>
    </source>
</reference>
<proteinExistence type="predicted"/>
<evidence type="ECO:0000313" key="2">
    <source>
        <dbReference type="Proteomes" id="UP000814078"/>
    </source>
</evidence>
<dbReference type="EMBL" id="WKCM01000022">
    <property type="protein sequence ID" value="MCF5319498.1"/>
    <property type="molecule type" value="Genomic_DNA"/>
</dbReference>
<dbReference type="Proteomes" id="UP000814078">
    <property type="component" value="Unassembled WGS sequence"/>
</dbReference>
<name>A0ABS9G7S7_9PSED</name>